<dbReference type="Gene3D" id="2.70.70.10">
    <property type="entry name" value="Glucose Permease (Domain IIA)"/>
    <property type="match status" value="1"/>
</dbReference>
<protein>
    <submittedName>
        <fullName evidence="4">Stage II sporulation protein Q</fullName>
    </submittedName>
</protein>
<name>A0A511UZN4_9BACI</name>
<evidence type="ECO:0000313" key="4">
    <source>
        <dbReference type="EMBL" id="GEN32049.1"/>
    </source>
</evidence>
<keyword evidence="2" id="KW-0812">Transmembrane</keyword>
<dbReference type="PANTHER" id="PTHR21666:SF291">
    <property type="entry name" value="STAGE II SPORULATION PROTEIN Q"/>
    <property type="match status" value="1"/>
</dbReference>
<evidence type="ECO:0000313" key="5">
    <source>
        <dbReference type="Proteomes" id="UP000321491"/>
    </source>
</evidence>
<dbReference type="InterPro" id="IPR050570">
    <property type="entry name" value="Cell_wall_metabolism_enzyme"/>
</dbReference>
<gene>
    <name evidence="4" type="primary">spoIIQ</name>
    <name evidence="4" type="ORF">CQU01_22870</name>
</gene>
<feature type="domain" description="M23ase beta-sheet core" evidence="3">
    <location>
        <begin position="114"/>
        <end position="211"/>
    </location>
</feature>
<proteinExistence type="predicted"/>
<keyword evidence="2" id="KW-1133">Transmembrane helix</keyword>
<dbReference type="GO" id="GO:0004222">
    <property type="term" value="F:metalloendopeptidase activity"/>
    <property type="evidence" value="ECO:0007669"/>
    <property type="project" value="TreeGrafter"/>
</dbReference>
<dbReference type="Pfam" id="PF01551">
    <property type="entry name" value="Peptidase_M23"/>
    <property type="match status" value="1"/>
</dbReference>
<evidence type="ECO:0000256" key="2">
    <source>
        <dbReference type="SAM" id="Phobius"/>
    </source>
</evidence>
<evidence type="ECO:0000259" key="3">
    <source>
        <dbReference type="Pfam" id="PF01551"/>
    </source>
</evidence>
<accession>A0A511UZN4</accession>
<dbReference type="AlphaFoldDB" id="A0A511UZN4"/>
<dbReference type="SUPFAM" id="SSF51261">
    <property type="entry name" value="Duplicated hybrid motif"/>
    <property type="match status" value="1"/>
</dbReference>
<comment type="caution">
    <text evidence="4">The sequence shown here is derived from an EMBL/GenBank/DDBJ whole genome shotgun (WGS) entry which is preliminary data.</text>
</comment>
<dbReference type="EMBL" id="BJXW01000028">
    <property type="protein sequence ID" value="GEN32049.1"/>
    <property type="molecule type" value="Genomic_DNA"/>
</dbReference>
<dbReference type="PANTHER" id="PTHR21666">
    <property type="entry name" value="PEPTIDASE-RELATED"/>
    <property type="match status" value="1"/>
</dbReference>
<sequence length="277" mass="31183">MKEENKGTPKNAWSRLYRKKWFFPALYLGAAALLLTIVIWFQGGDKQQEAEGDLYKPNEHQQEAVPVVEQDEVIRMPVKDGTTVEIATKFYDYDADQKDRLAALVYHNSRYYQSTGIDLVSDDGETFEVIAALSGTVSEVKEDPLLGNIVSLDHGNDVTTYYASLADVDVQIGDKMKQGDVIGTAGKNLFGKEHGNHVHFELRKNDKEVNPELYFNQPVSKLDEIVQKDDEEAPSDAEENGDNSVDDNEDEPSNEDQTDETPETDTEETENIENQDQ</sequence>
<dbReference type="OrthoDB" id="2050153at2"/>
<dbReference type="InterPro" id="IPR011055">
    <property type="entry name" value="Dup_hybrid_motif"/>
</dbReference>
<dbReference type="RefSeq" id="WP_146938420.1">
    <property type="nucleotide sequence ID" value="NZ_BJXW01000028.1"/>
</dbReference>
<keyword evidence="5" id="KW-1185">Reference proteome</keyword>
<dbReference type="CDD" id="cd12797">
    <property type="entry name" value="M23_peptidase"/>
    <property type="match status" value="1"/>
</dbReference>
<organism evidence="4 5">
    <name type="scientific">Cerasibacillus quisquiliarum</name>
    <dbReference type="NCBI Taxonomy" id="227865"/>
    <lineage>
        <taxon>Bacteria</taxon>
        <taxon>Bacillati</taxon>
        <taxon>Bacillota</taxon>
        <taxon>Bacilli</taxon>
        <taxon>Bacillales</taxon>
        <taxon>Bacillaceae</taxon>
        <taxon>Cerasibacillus</taxon>
    </lineage>
</organism>
<evidence type="ECO:0000256" key="1">
    <source>
        <dbReference type="SAM" id="MobiDB-lite"/>
    </source>
</evidence>
<feature type="region of interest" description="Disordered" evidence="1">
    <location>
        <begin position="220"/>
        <end position="277"/>
    </location>
</feature>
<reference evidence="4 5" key="1">
    <citation type="submission" date="2019-07" db="EMBL/GenBank/DDBJ databases">
        <title>Whole genome shotgun sequence of Cerasibacillus quisquiliarum NBRC 102429.</title>
        <authorList>
            <person name="Hosoyama A."/>
            <person name="Uohara A."/>
            <person name="Ohji S."/>
            <person name="Ichikawa N."/>
        </authorList>
    </citation>
    <scope>NUCLEOTIDE SEQUENCE [LARGE SCALE GENOMIC DNA]</scope>
    <source>
        <strain evidence="4 5">NBRC 102429</strain>
    </source>
</reference>
<keyword evidence="2" id="KW-0472">Membrane</keyword>
<feature type="transmembrane region" description="Helical" evidence="2">
    <location>
        <begin position="21"/>
        <end position="41"/>
    </location>
</feature>
<feature type="compositionally biased region" description="Acidic residues" evidence="1">
    <location>
        <begin position="229"/>
        <end position="277"/>
    </location>
</feature>
<dbReference type="Proteomes" id="UP000321491">
    <property type="component" value="Unassembled WGS sequence"/>
</dbReference>
<dbReference type="InterPro" id="IPR016047">
    <property type="entry name" value="M23ase_b-sheet_dom"/>
</dbReference>